<evidence type="ECO:0000256" key="1">
    <source>
        <dbReference type="SAM" id="Phobius"/>
    </source>
</evidence>
<feature type="transmembrane region" description="Helical" evidence="1">
    <location>
        <begin position="119"/>
        <end position="139"/>
    </location>
</feature>
<sequence>MRSLALGSVAAAVVMYALGFLFFGVFSGLAFDALDANAQSALQSALGGGLVHSGTYMIPADETAWMAGPSAVVNFVAAGDSPSVTQSMVAGFIHMLVTAFLIGLAVKAIGGDFARKSRAVLWFGIAASLFMHLGDPVWMGFSWKYGLWVATFDAVMFIAAGLVLARWFTGTATAAMPTGAAAPAE</sequence>
<keyword evidence="3" id="KW-1185">Reference proteome</keyword>
<dbReference type="Proteomes" id="UP001597115">
    <property type="component" value="Unassembled WGS sequence"/>
</dbReference>
<reference evidence="3" key="1">
    <citation type="journal article" date="2019" name="Int. J. Syst. Evol. Microbiol.">
        <title>The Global Catalogue of Microorganisms (GCM) 10K type strain sequencing project: providing services to taxonomists for standard genome sequencing and annotation.</title>
        <authorList>
            <consortium name="The Broad Institute Genomics Platform"/>
            <consortium name="The Broad Institute Genome Sequencing Center for Infectious Disease"/>
            <person name="Wu L."/>
            <person name="Ma J."/>
        </authorList>
    </citation>
    <scope>NUCLEOTIDE SEQUENCE [LARGE SCALE GENOMIC DNA]</scope>
    <source>
        <strain evidence="3">CGMCC 1.16275</strain>
    </source>
</reference>
<keyword evidence="1" id="KW-0812">Transmembrane</keyword>
<keyword evidence="1" id="KW-1133">Transmembrane helix</keyword>
<accession>A0ABW4I296</accession>
<evidence type="ECO:0000313" key="3">
    <source>
        <dbReference type="Proteomes" id="UP001597115"/>
    </source>
</evidence>
<evidence type="ECO:0008006" key="4">
    <source>
        <dbReference type="Google" id="ProtNLM"/>
    </source>
</evidence>
<protein>
    <recommendedName>
        <fullName evidence="4">DUF1761 domain-containing protein</fullName>
    </recommendedName>
</protein>
<dbReference type="RefSeq" id="WP_380887671.1">
    <property type="nucleotide sequence ID" value="NZ_JBHUDY010000001.1"/>
</dbReference>
<organism evidence="2 3">
    <name type="scientific">Sphingomonas tabacisoli</name>
    <dbReference type="NCBI Taxonomy" id="2249466"/>
    <lineage>
        <taxon>Bacteria</taxon>
        <taxon>Pseudomonadati</taxon>
        <taxon>Pseudomonadota</taxon>
        <taxon>Alphaproteobacteria</taxon>
        <taxon>Sphingomonadales</taxon>
        <taxon>Sphingomonadaceae</taxon>
        <taxon>Sphingomonas</taxon>
    </lineage>
</organism>
<proteinExistence type="predicted"/>
<evidence type="ECO:0000313" key="2">
    <source>
        <dbReference type="EMBL" id="MFD1611239.1"/>
    </source>
</evidence>
<comment type="caution">
    <text evidence="2">The sequence shown here is derived from an EMBL/GenBank/DDBJ whole genome shotgun (WGS) entry which is preliminary data.</text>
</comment>
<feature type="transmembrane region" description="Helical" evidence="1">
    <location>
        <begin position="145"/>
        <end position="168"/>
    </location>
</feature>
<keyword evidence="1" id="KW-0472">Membrane</keyword>
<gene>
    <name evidence="2" type="ORF">ACFSCW_05420</name>
</gene>
<dbReference type="EMBL" id="JBHUDY010000001">
    <property type="protein sequence ID" value="MFD1611239.1"/>
    <property type="molecule type" value="Genomic_DNA"/>
</dbReference>
<name>A0ABW4I296_9SPHN</name>
<feature type="transmembrane region" description="Helical" evidence="1">
    <location>
        <begin position="88"/>
        <end position="107"/>
    </location>
</feature>